<sequence>MSSDKLPATPEARLNTARARALNNPHVSNEAKRHARQMILQLDEDQAREELSHQGVQHLPYHRHHECSPSEEIPSLPQERINAARGYKAALHNPLVSEEGKEHARKMLAEIDDEEARQALYCSSERHKNPMRVAAGLKAAQHNPRVSDEGHHQAAEKLRRMGHENPDE</sequence>
<dbReference type="AlphaFoldDB" id="A0A0F8VVT8"/>
<feature type="compositionally biased region" description="Basic and acidic residues" evidence="1">
    <location>
        <begin position="145"/>
        <end position="168"/>
    </location>
</feature>
<feature type="region of interest" description="Disordered" evidence="1">
    <location>
        <begin position="140"/>
        <end position="168"/>
    </location>
</feature>
<dbReference type="InterPro" id="IPR052670">
    <property type="entry name" value="UPF0654_domain"/>
</dbReference>
<accession>A0A0F8VVT8</accession>
<dbReference type="OrthoDB" id="5419162at2759"/>
<dbReference type="GO" id="GO:0005737">
    <property type="term" value="C:cytoplasm"/>
    <property type="evidence" value="ECO:0007669"/>
    <property type="project" value="TreeGrafter"/>
</dbReference>
<gene>
    <name evidence="2" type="ORF">ARAM_004101</name>
</gene>
<feature type="compositionally biased region" description="Low complexity" evidence="1">
    <location>
        <begin position="12"/>
        <end position="24"/>
    </location>
</feature>
<evidence type="ECO:0000313" key="3">
    <source>
        <dbReference type="Proteomes" id="UP000034291"/>
    </source>
</evidence>
<dbReference type="PANTHER" id="PTHR36576">
    <property type="entry name" value="UPF0654 PROTEIN C11D3.01C-RELATED"/>
    <property type="match status" value="1"/>
</dbReference>
<reference evidence="2 3" key="1">
    <citation type="submission" date="2015-02" db="EMBL/GenBank/DDBJ databases">
        <title>Draft Genome Sequences of Two Closely-Related Aflatoxigenic Aspergillus Species Obtained from the Cote d'Ivoire.</title>
        <authorList>
            <person name="Moore G.G."/>
            <person name="Beltz S.B."/>
            <person name="Mack B.M."/>
        </authorList>
    </citation>
    <scope>NUCLEOTIDE SEQUENCE [LARGE SCALE GENOMIC DNA]</scope>
    <source>
        <strain evidence="2 3">SRRC1468</strain>
    </source>
</reference>
<evidence type="ECO:0000313" key="2">
    <source>
        <dbReference type="EMBL" id="KKK27361.1"/>
    </source>
</evidence>
<evidence type="ECO:0000256" key="1">
    <source>
        <dbReference type="SAM" id="MobiDB-lite"/>
    </source>
</evidence>
<dbReference type="InterPro" id="IPR018824">
    <property type="entry name" value="Conidiation-specific_6"/>
</dbReference>
<protein>
    <recommendedName>
        <fullName evidence="4">Conidiation protein</fullName>
    </recommendedName>
</protein>
<comment type="caution">
    <text evidence="2">The sequence shown here is derived from an EMBL/GenBank/DDBJ whole genome shotgun (WGS) entry which is preliminary data.</text>
</comment>
<feature type="region of interest" description="Disordered" evidence="1">
    <location>
        <begin position="1"/>
        <end position="33"/>
    </location>
</feature>
<dbReference type="PANTHER" id="PTHR36576:SF2">
    <property type="entry name" value="PROTEIN CON-6, PUTATIVE (AFU_ORTHOLOGUE AFUA_4G03615)-RELATED"/>
    <property type="match status" value="1"/>
</dbReference>
<proteinExistence type="predicted"/>
<dbReference type="EMBL" id="JZBS01000011">
    <property type="protein sequence ID" value="KKK27361.1"/>
    <property type="molecule type" value="Genomic_DNA"/>
</dbReference>
<evidence type="ECO:0008006" key="4">
    <source>
        <dbReference type="Google" id="ProtNLM"/>
    </source>
</evidence>
<dbReference type="Proteomes" id="UP000034291">
    <property type="component" value="Unassembled WGS sequence"/>
</dbReference>
<dbReference type="Pfam" id="PF10346">
    <property type="entry name" value="Con-6"/>
    <property type="match status" value="3"/>
</dbReference>
<organism evidence="2 3">
    <name type="scientific">Aspergillus rambellii</name>
    <dbReference type="NCBI Taxonomy" id="308745"/>
    <lineage>
        <taxon>Eukaryota</taxon>
        <taxon>Fungi</taxon>
        <taxon>Dikarya</taxon>
        <taxon>Ascomycota</taxon>
        <taxon>Pezizomycotina</taxon>
        <taxon>Eurotiomycetes</taxon>
        <taxon>Eurotiomycetidae</taxon>
        <taxon>Eurotiales</taxon>
        <taxon>Aspergillaceae</taxon>
        <taxon>Aspergillus</taxon>
        <taxon>Aspergillus subgen. Nidulantes</taxon>
    </lineage>
</organism>
<name>A0A0F8VVT8_9EURO</name>
<keyword evidence="3" id="KW-1185">Reference proteome</keyword>